<dbReference type="PANTHER" id="PTHR48083:SF2">
    <property type="entry name" value="MEDIUM-CHAIN SPECIFIC ACYL-COA DEHYDROGENASE, MITOCHONDRIAL"/>
    <property type="match status" value="1"/>
</dbReference>
<evidence type="ECO:0000313" key="10">
    <source>
        <dbReference type="EMBL" id="AII08970.1"/>
    </source>
</evidence>
<accession>A0A076ESB2</accession>
<evidence type="ECO:0000256" key="3">
    <source>
        <dbReference type="ARBA" id="ARBA00022630"/>
    </source>
</evidence>
<keyword evidence="4 6" id="KW-0274">FAD</keyword>
<dbReference type="Gene3D" id="1.20.140.10">
    <property type="entry name" value="Butyryl-CoA Dehydrogenase, subunit A, domain 3"/>
    <property type="match status" value="1"/>
</dbReference>
<organism evidence="10 11">
    <name type="scientific">Rhodococcus opacus</name>
    <name type="common">Nocardia opaca</name>
    <dbReference type="NCBI Taxonomy" id="37919"/>
    <lineage>
        <taxon>Bacteria</taxon>
        <taxon>Bacillati</taxon>
        <taxon>Actinomycetota</taxon>
        <taxon>Actinomycetes</taxon>
        <taxon>Mycobacteriales</taxon>
        <taxon>Nocardiaceae</taxon>
        <taxon>Rhodococcus</taxon>
    </lineage>
</organism>
<dbReference type="Pfam" id="PF02771">
    <property type="entry name" value="Acyl-CoA_dh_N"/>
    <property type="match status" value="1"/>
</dbReference>
<dbReference type="SUPFAM" id="SSF56645">
    <property type="entry name" value="Acyl-CoA dehydrogenase NM domain-like"/>
    <property type="match status" value="1"/>
</dbReference>
<dbReference type="CDD" id="cd00567">
    <property type="entry name" value="ACAD"/>
    <property type="match status" value="1"/>
</dbReference>
<keyword evidence="5 6" id="KW-0560">Oxidoreductase</keyword>
<dbReference type="Pfam" id="PF02770">
    <property type="entry name" value="Acyl-CoA_dh_M"/>
    <property type="match status" value="1"/>
</dbReference>
<dbReference type="Proteomes" id="UP000028488">
    <property type="component" value="Chromosome"/>
</dbReference>
<feature type="domain" description="Acyl-CoA oxidase/dehydrogenase middle" evidence="8">
    <location>
        <begin position="107"/>
        <end position="197"/>
    </location>
</feature>
<dbReference type="InterPro" id="IPR006091">
    <property type="entry name" value="Acyl-CoA_Oxase/DH_mid-dom"/>
</dbReference>
<dbReference type="Gene3D" id="1.10.540.10">
    <property type="entry name" value="Acyl-CoA dehydrogenase/oxidase, N-terminal domain"/>
    <property type="match status" value="1"/>
</dbReference>
<dbReference type="Pfam" id="PF00441">
    <property type="entry name" value="Acyl-CoA_dh_1"/>
    <property type="match status" value="1"/>
</dbReference>
<evidence type="ECO:0000256" key="1">
    <source>
        <dbReference type="ARBA" id="ARBA00001974"/>
    </source>
</evidence>
<evidence type="ECO:0000256" key="2">
    <source>
        <dbReference type="ARBA" id="ARBA00009347"/>
    </source>
</evidence>
<dbReference type="GO" id="GO:0033539">
    <property type="term" value="P:fatty acid beta-oxidation using acyl-CoA dehydrogenase"/>
    <property type="evidence" value="ECO:0007669"/>
    <property type="project" value="TreeGrafter"/>
</dbReference>
<evidence type="ECO:0000256" key="6">
    <source>
        <dbReference type="RuleBase" id="RU362125"/>
    </source>
</evidence>
<feature type="domain" description="Acyl-CoA dehydrogenase/oxidase N-terminal" evidence="9">
    <location>
        <begin position="14"/>
        <end position="103"/>
    </location>
</feature>
<evidence type="ECO:0000259" key="9">
    <source>
        <dbReference type="Pfam" id="PF02771"/>
    </source>
</evidence>
<dbReference type="GO" id="GO:0005737">
    <property type="term" value="C:cytoplasm"/>
    <property type="evidence" value="ECO:0007669"/>
    <property type="project" value="TreeGrafter"/>
</dbReference>
<evidence type="ECO:0000259" key="7">
    <source>
        <dbReference type="Pfam" id="PF00441"/>
    </source>
</evidence>
<dbReference type="GO" id="GO:0050660">
    <property type="term" value="F:flavin adenine dinucleotide binding"/>
    <property type="evidence" value="ECO:0007669"/>
    <property type="project" value="InterPro"/>
</dbReference>
<keyword evidence="3 6" id="KW-0285">Flavoprotein</keyword>
<evidence type="ECO:0000313" key="11">
    <source>
        <dbReference type="Proteomes" id="UP000028488"/>
    </source>
</evidence>
<dbReference type="SUPFAM" id="SSF47203">
    <property type="entry name" value="Acyl-CoA dehydrogenase C-terminal domain-like"/>
    <property type="match status" value="1"/>
</dbReference>
<dbReference type="InterPro" id="IPR050741">
    <property type="entry name" value="Acyl-CoA_dehydrogenase"/>
</dbReference>
<gene>
    <name evidence="10" type="ORF">EP51_31815</name>
</gene>
<dbReference type="PANTHER" id="PTHR48083">
    <property type="entry name" value="MEDIUM-CHAIN SPECIFIC ACYL-COA DEHYDROGENASE, MITOCHONDRIAL-RELATED"/>
    <property type="match status" value="1"/>
</dbReference>
<name>A0A076ESB2_RHOOP</name>
<comment type="cofactor">
    <cofactor evidence="1 6">
        <name>FAD</name>
        <dbReference type="ChEBI" id="CHEBI:57692"/>
    </cofactor>
</comment>
<dbReference type="InterPro" id="IPR036250">
    <property type="entry name" value="AcylCo_DH-like_C"/>
</dbReference>
<dbReference type="InterPro" id="IPR037069">
    <property type="entry name" value="AcylCoA_DH/ox_N_sf"/>
</dbReference>
<dbReference type="EMBL" id="CP008947">
    <property type="protein sequence ID" value="AII08970.1"/>
    <property type="molecule type" value="Genomic_DNA"/>
</dbReference>
<feature type="domain" description="Acyl-CoA dehydrogenase/oxidase C-terminal" evidence="7">
    <location>
        <begin position="215"/>
        <end position="358"/>
    </location>
</feature>
<dbReference type="InterPro" id="IPR046373">
    <property type="entry name" value="Acyl-CoA_Oxase/DH_mid-dom_sf"/>
</dbReference>
<dbReference type="InterPro" id="IPR013786">
    <property type="entry name" value="AcylCoA_DH/ox_N"/>
</dbReference>
<protein>
    <submittedName>
        <fullName evidence="10">Acyl-CoA dehydrogenase</fullName>
    </submittedName>
</protein>
<dbReference type="Gene3D" id="2.40.110.10">
    <property type="entry name" value="Butyryl-CoA Dehydrogenase, subunit A, domain 2"/>
    <property type="match status" value="1"/>
</dbReference>
<evidence type="ECO:0000259" key="8">
    <source>
        <dbReference type="Pfam" id="PF02770"/>
    </source>
</evidence>
<dbReference type="InterPro" id="IPR009075">
    <property type="entry name" value="AcylCo_DH/oxidase_C"/>
</dbReference>
<dbReference type="eggNOG" id="COG1960">
    <property type="taxonomic scope" value="Bacteria"/>
</dbReference>
<reference evidence="10 11" key="1">
    <citation type="submission" date="2014-07" db="EMBL/GenBank/DDBJ databases">
        <title>Genome Sequence of Rhodococcus opacus Strain R7, a Biodegrader of Mono- and Polycyclic Aromatic Hydrocarbons.</title>
        <authorList>
            <person name="Di Gennaro P."/>
            <person name="Zampolli J."/>
            <person name="Presti I."/>
            <person name="Cappelletti M."/>
            <person name="D'Ursi P."/>
            <person name="Orro A."/>
            <person name="Mezzelani A."/>
            <person name="Milanesi L."/>
        </authorList>
    </citation>
    <scope>NUCLEOTIDE SEQUENCE [LARGE SCALE GENOMIC DNA]</scope>
    <source>
        <strain evidence="10 11">R7</strain>
    </source>
</reference>
<dbReference type="AlphaFoldDB" id="A0A076ESB2"/>
<evidence type="ECO:0000256" key="5">
    <source>
        <dbReference type="ARBA" id="ARBA00023002"/>
    </source>
</evidence>
<sequence>MIGIDTLVASAETDAGSWDETGLPVDVIEAAARAGVLGLDRTTDCRGLGLNAAELGSVAERLGAVCTSLRSLLTVQGMVNAALDRWGTAEQRAQWVPALATGELLAGFAATESGAGSDLSSVTTSFEAHGSDHRISGRKLWVTFGEVADVLLVLGRSQAGLTTALVETDSPGVSVEPVHGQLGMRGARIAHIALDGVVVPADHLIAPPGFGLSHVVGTALDHGRYTIAWGCAGMARGCIADAVAHASTRVQGSAVLSEHDSVRAIVGRSWVDAAGARALCERAAEQRDAHEPSALFTTIAAKYAAARVAASVSQQAVQVLGAAGCAPGSRVGRFFRDAKVMQIIEGATEVAELQIGEYVLGGGAR</sequence>
<dbReference type="GO" id="GO:0003995">
    <property type="term" value="F:acyl-CoA dehydrogenase activity"/>
    <property type="evidence" value="ECO:0007669"/>
    <property type="project" value="TreeGrafter"/>
</dbReference>
<proteinExistence type="inferred from homology"/>
<dbReference type="RefSeq" id="WP_128641492.1">
    <property type="nucleotide sequence ID" value="NZ_CP008947.1"/>
</dbReference>
<evidence type="ECO:0000256" key="4">
    <source>
        <dbReference type="ARBA" id="ARBA00022827"/>
    </source>
</evidence>
<dbReference type="InterPro" id="IPR009100">
    <property type="entry name" value="AcylCoA_DH/oxidase_NM_dom_sf"/>
</dbReference>
<comment type="similarity">
    <text evidence="2 6">Belongs to the acyl-CoA dehydrogenase family.</text>
</comment>